<name>A0A915JA24_ROMCU</name>
<keyword evidence="1" id="KW-1185">Reference proteome</keyword>
<dbReference type="Proteomes" id="UP000887565">
    <property type="component" value="Unplaced"/>
</dbReference>
<reference evidence="2" key="1">
    <citation type="submission" date="2022-11" db="UniProtKB">
        <authorList>
            <consortium name="WormBaseParasite"/>
        </authorList>
    </citation>
    <scope>IDENTIFICATION</scope>
</reference>
<dbReference type="AlphaFoldDB" id="A0A915JA24"/>
<accession>A0A915JA24</accession>
<proteinExistence type="predicted"/>
<organism evidence="1 2">
    <name type="scientific">Romanomermis culicivorax</name>
    <name type="common">Nematode worm</name>
    <dbReference type="NCBI Taxonomy" id="13658"/>
    <lineage>
        <taxon>Eukaryota</taxon>
        <taxon>Metazoa</taxon>
        <taxon>Ecdysozoa</taxon>
        <taxon>Nematoda</taxon>
        <taxon>Enoplea</taxon>
        <taxon>Dorylaimia</taxon>
        <taxon>Mermithida</taxon>
        <taxon>Mermithoidea</taxon>
        <taxon>Mermithidae</taxon>
        <taxon>Romanomermis</taxon>
    </lineage>
</organism>
<evidence type="ECO:0000313" key="2">
    <source>
        <dbReference type="WBParaSite" id="nRc.2.0.1.t22620-RA"/>
    </source>
</evidence>
<evidence type="ECO:0000313" key="1">
    <source>
        <dbReference type="Proteomes" id="UP000887565"/>
    </source>
</evidence>
<dbReference type="WBParaSite" id="nRc.2.0.1.t22620-RA">
    <property type="protein sequence ID" value="nRc.2.0.1.t22620-RA"/>
    <property type="gene ID" value="nRc.2.0.1.g22620"/>
</dbReference>
<sequence length="232" mass="27157">MSLVVSGDAYLSDNLHGSDLQTFDQQFEEFFNKQSHVDRFGTNFFVSFLLGFHDALLTDSIRSQYGIEHIFHGWYLDFRLAKFFILTNKGGKKKIIIRNFYLSGRADDELLPPKYKSQNGPILLTENEKEMMERILARWNKLRKLHSQARGELSRMSFEEFQRKHISELDATERNRLLTQTVDADNPKMLDEYEFVAKEFTLQEVEYRGTERGKSCIDLTEIFSLPPFTGTE</sequence>
<protein>
    <submittedName>
        <fullName evidence="2">Uncharacterized protein</fullName>
    </submittedName>
</protein>